<reference evidence="8" key="1">
    <citation type="submission" date="2015-10" db="EMBL/GenBank/DDBJ databases">
        <title>Extensive mobilome-driven genome diversification in gut-associated Bacteroides vulgatus mpk.</title>
        <authorList>
            <person name="Beier S."/>
            <person name="Lange A."/>
            <person name="Huson D.H."/>
            <person name="Frick J.-S."/>
            <person name="Autenrieth I.B."/>
        </authorList>
    </citation>
    <scope>NUCLEOTIDE SEQUENCE [LARGE SCALE GENOMIC DNA]</scope>
    <source>
        <strain evidence="8">mpk</strain>
    </source>
</reference>
<dbReference type="InterPro" id="IPR013783">
    <property type="entry name" value="Ig-like_fold"/>
</dbReference>
<dbReference type="EMBL" id="CP013020">
    <property type="protein sequence ID" value="ALK86779.1"/>
    <property type="molecule type" value="Genomic_DNA"/>
</dbReference>
<dbReference type="InterPro" id="IPR011110">
    <property type="entry name" value="Reg_prop"/>
</dbReference>
<evidence type="ECO:0000256" key="4">
    <source>
        <dbReference type="ARBA" id="ARBA00023163"/>
    </source>
</evidence>
<sequence>MWQSMILTESTMKYILTFILSFLSFLVCSQNITITDIPTIDQLPVNAIHRVFRDSEGYMWYGTVNGLCRDDGYHVKVFRSDIETPGLLEDNLVECIAEDKKGNIWFGTDKGVYILDKSDYSVHPMDRERLKNIPVMYLYATSDGYMWLSYRSILAKYDINGQLVKEYPLRNKYGRTTISGFCESRNHEIIISVWNGRVYHLDKEKDEFVPYPDKMRRQNPTVMVQDNEQDYFWLATWGDGVVRFDPSAPEDSMFVYSEIPVNAAGEEDGVILSLVQDDKLGYIWLTTGHDFMSLQIQPDKTLKQLKFQTGLLPVNHMLVEVLKGRGCLWVSAFDRPSFIVHLMDNMTKDYALPALADRVNRSPAVMALCDDGDGMMWMMQERTGLVLYDLKQDKVKIYSDFPELVSLSLDNGREMTRARINNGIWVAKDLNRLVYGMIRKGMEMYLVDLIDLNGQVESNATVTKLYEDSHGILWIGLNKGLCSYDVRQKRIKQVYPDVGHVMGIVENKEGLIWICTQDNGLFQTTADEKLRSFKLDKNFSCLSIAPDWILWLGTCDGGVYSYDPSENKLVSYNEACGMNGNQVNQIVADAYNHIWIDTNQKLIEFNPRNGSFRTYLTTDGSILLRRFLPTAVCQAKDGNIYWGGIPGICMVTPSNGLERKASAVKTKITDIKLQGESLIFGDRKSSNSINRIELHPDDQNLEISFSSLNHRYASKIRYAYRLIGVDKAWVYVEGGKNSAFYNHLSKGTYTFQVKATDENGLWSKEVTELTIRRLPAFYETWWAYLFYVLIVMGVSGYSLYLYLKRVDRKNNEMWADSKEMIKMRIYLDSKVNLPEPEFAQLDKLLLEKAVKAVEDNLTEPDFDVTALADAMNMSRSTLTRKLKAITGRTPLDFIRNIKMKHARHMLEDKDKSVTEVAATLGYFNRKYFTTCFKEEFGMTPSEFQKSQHEE</sequence>
<dbReference type="GO" id="GO:0003700">
    <property type="term" value="F:DNA-binding transcription factor activity"/>
    <property type="evidence" value="ECO:0007669"/>
    <property type="project" value="InterPro"/>
</dbReference>
<dbReference type="PANTHER" id="PTHR43547:SF2">
    <property type="entry name" value="HYBRID SIGNAL TRANSDUCTION HISTIDINE KINASE C"/>
    <property type="match status" value="1"/>
</dbReference>
<dbReference type="Pfam" id="PF07495">
    <property type="entry name" value="Y_Y_Y"/>
    <property type="match status" value="1"/>
</dbReference>
<dbReference type="GO" id="GO:0000155">
    <property type="term" value="F:phosphorelay sensor kinase activity"/>
    <property type="evidence" value="ECO:0007669"/>
    <property type="project" value="TreeGrafter"/>
</dbReference>
<dbReference type="SUPFAM" id="SSF46689">
    <property type="entry name" value="Homeodomain-like"/>
    <property type="match status" value="1"/>
</dbReference>
<dbReference type="PATRIC" id="fig|821.40.peg.5076"/>
<evidence type="ECO:0000256" key="3">
    <source>
        <dbReference type="ARBA" id="ARBA00023125"/>
    </source>
</evidence>
<dbReference type="SUPFAM" id="SSF63829">
    <property type="entry name" value="Calcium-dependent phosphotriesterase"/>
    <property type="match status" value="2"/>
</dbReference>
<dbReference type="InterPro" id="IPR011123">
    <property type="entry name" value="Y_Y_Y"/>
</dbReference>
<evidence type="ECO:0000313" key="8">
    <source>
        <dbReference type="Proteomes" id="UP000061587"/>
    </source>
</evidence>
<dbReference type="Pfam" id="PF07494">
    <property type="entry name" value="Reg_prop"/>
    <property type="match status" value="1"/>
</dbReference>
<dbReference type="InterPro" id="IPR009057">
    <property type="entry name" value="Homeodomain-like_sf"/>
</dbReference>
<accession>A0A0P0M660</accession>
<dbReference type="Gene3D" id="1.10.10.60">
    <property type="entry name" value="Homeodomain-like"/>
    <property type="match status" value="1"/>
</dbReference>
<dbReference type="InterPro" id="IPR018060">
    <property type="entry name" value="HTH_AraC"/>
</dbReference>
<dbReference type="PRINTS" id="PR00032">
    <property type="entry name" value="HTHARAC"/>
</dbReference>
<name>A0A0P0M660_PHOVU</name>
<keyword evidence="5" id="KW-0472">Membrane</keyword>
<dbReference type="Gene3D" id="2.60.40.10">
    <property type="entry name" value="Immunoglobulins"/>
    <property type="match status" value="1"/>
</dbReference>
<feature type="domain" description="HTH araC/xylS-type" evidence="6">
    <location>
        <begin position="847"/>
        <end position="946"/>
    </location>
</feature>
<keyword evidence="1" id="KW-0597">Phosphoprotein</keyword>
<dbReference type="Gene3D" id="2.130.10.10">
    <property type="entry name" value="YVTN repeat-like/Quinoprotein amine dehydrogenase"/>
    <property type="match status" value="2"/>
</dbReference>
<dbReference type="PANTHER" id="PTHR43547">
    <property type="entry name" value="TWO-COMPONENT HISTIDINE KINASE"/>
    <property type="match status" value="1"/>
</dbReference>
<dbReference type="AlphaFoldDB" id="A0A0P0M660"/>
<dbReference type="PROSITE" id="PS00041">
    <property type="entry name" value="HTH_ARAC_FAMILY_1"/>
    <property type="match status" value="1"/>
</dbReference>
<dbReference type="SMART" id="SM00342">
    <property type="entry name" value="HTH_ARAC"/>
    <property type="match status" value="1"/>
</dbReference>
<evidence type="ECO:0000256" key="1">
    <source>
        <dbReference type="ARBA" id="ARBA00022553"/>
    </source>
</evidence>
<dbReference type="GO" id="GO:0043565">
    <property type="term" value="F:sequence-specific DNA binding"/>
    <property type="evidence" value="ECO:0007669"/>
    <property type="project" value="InterPro"/>
</dbReference>
<evidence type="ECO:0000256" key="2">
    <source>
        <dbReference type="ARBA" id="ARBA00023015"/>
    </source>
</evidence>
<reference evidence="7 8" key="2">
    <citation type="journal article" date="2016" name="Genome Biol. Evol.">
        <title>Extensive mobilome-driven genome diversification in mouse gut-associated Bacteroides vulgatus mpk.</title>
        <authorList>
            <person name="Lange A."/>
            <person name="Beier S."/>
            <person name="Steimle A."/>
            <person name="Autenrieth I.B."/>
            <person name="Huson D.H."/>
            <person name="Frick J.S."/>
        </authorList>
    </citation>
    <scope>NUCLEOTIDE SEQUENCE [LARGE SCALE GENOMIC DNA]</scope>
    <source>
        <strain evidence="8">mpk</strain>
    </source>
</reference>
<evidence type="ECO:0000256" key="5">
    <source>
        <dbReference type="SAM" id="Phobius"/>
    </source>
</evidence>
<dbReference type="PROSITE" id="PS01124">
    <property type="entry name" value="HTH_ARAC_FAMILY_2"/>
    <property type="match status" value="1"/>
</dbReference>
<dbReference type="Proteomes" id="UP000061587">
    <property type="component" value="Chromosome"/>
</dbReference>
<evidence type="ECO:0000313" key="7">
    <source>
        <dbReference type="EMBL" id="ALK86779.1"/>
    </source>
</evidence>
<keyword evidence="5" id="KW-0812">Transmembrane</keyword>
<keyword evidence="3" id="KW-0238">DNA-binding</keyword>
<dbReference type="InterPro" id="IPR018062">
    <property type="entry name" value="HTH_AraC-typ_CS"/>
</dbReference>
<evidence type="ECO:0000259" key="6">
    <source>
        <dbReference type="PROSITE" id="PS01124"/>
    </source>
</evidence>
<feature type="transmembrane region" description="Helical" evidence="5">
    <location>
        <begin position="781"/>
        <end position="803"/>
    </location>
</feature>
<proteinExistence type="predicted"/>
<dbReference type="InterPro" id="IPR015943">
    <property type="entry name" value="WD40/YVTN_repeat-like_dom_sf"/>
</dbReference>
<protein>
    <submittedName>
        <fullName evidence="7">Two-component system response regulator</fullName>
    </submittedName>
</protein>
<keyword evidence="4" id="KW-0804">Transcription</keyword>
<keyword evidence="5" id="KW-1133">Transmembrane helix</keyword>
<keyword evidence="2" id="KW-0805">Transcription regulation</keyword>
<organism evidence="7 8">
    <name type="scientific">Phocaeicola vulgatus</name>
    <name type="common">Bacteroides vulgatus</name>
    <dbReference type="NCBI Taxonomy" id="821"/>
    <lineage>
        <taxon>Bacteria</taxon>
        <taxon>Pseudomonadati</taxon>
        <taxon>Bacteroidota</taxon>
        <taxon>Bacteroidia</taxon>
        <taxon>Bacteroidales</taxon>
        <taxon>Bacteroidaceae</taxon>
        <taxon>Phocaeicola</taxon>
    </lineage>
</organism>
<dbReference type="InterPro" id="IPR020449">
    <property type="entry name" value="Tscrpt_reg_AraC-type_HTH"/>
</dbReference>
<gene>
    <name evidence="7" type="ORF">BvMPK_4237</name>
</gene>
<dbReference type="Pfam" id="PF12833">
    <property type="entry name" value="HTH_18"/>
    <property type="match status" value="1"/>
</dbReference>